<accession>A0AAE0ZFY3</accession>
<reference evidence="2" key="1">
    <citation type="journal article" date="2023" name="G3 (Bethesda)">
        <title>A reference genome for the long-term kleptoplast-retaining sea slug Elysia crispata morphotype clarki.</title>
        <authorList>
            <person name="Eastman K.E."/>
            <person name="Pendleton A.L."/>
            <person name="Shaikh M.A."/>
            <person name="Suttiyut T."/>
            <person name="Ogas R."/>
            <person name="Tomko P."/>
            <person name="Gavelis G."/>
            <person name="Widhalm J.R."/>
            <person name="Wisecaver J.H."/>
        </authorList>
    </citation>
    <scope>NUCLEOTIDE SEQUENCE</scope>
    <source>
        <strain evidence="2">ECLA1</strain>
    </source>
</reference>
<feature type="region of interest" description="Disordered" evidence="1">
    <location>
        <begin position="1"/>
        <end position="22"/>
    </location>
</feature>
<dbReference type="AlphaFoldDB" id="A0AAE0ZFY3"/>
<feature type="compositionally biased region" description="Polar residues" evidence="1">
    <location>
        <begin position="12"/>
        <end position="22"/>
    </location>
</feature>
<gene>
    <name evidence="2" type="ORF">RRG08_048865</name>
</gene>
<evidence type="ECO:0000256" key="1">
    <source>
        <dbReference type="SAM" id="MobiDB-lite"/>
    </source>
</evidence>
<dbReference type="EMBL" id="JAWDGP010004031">
    <property type="protein sequence ID" value="KAK3768679.1"/>
    <property type="molecule type" value="Genomic_DNA"/>
</dbReference>
<name>A0AAE0ZFY3_9GAST</name>
<proteinExistence type="predicted"/>
<feature type="compositionally biased region" description="Basic and acidic residues" evidence="1">
    <location>
        <begin position="1"/>
        <end position="10"/>
    </location>
</feature>
<sequence>MLAKGREVKPGSKNNCVGDTASSPVNLHTKLFLWTRHRVGWDLRKILYEESPFARATPLSSGDAKSRPWS</sequence>
<organism evidence="2 3">
    <name type="scientific">Elysia crispata</name>
    <name type="common">lettuce slug</name>
    <dbReference type="NCBI Taxonomy" id="231223"/>
    <lineage>
        <taxon>Eukaryota</taxon>
        <taxon>Metazoa</taxon>
        <taxon>Spiralia</taxon>
        <taxon>Lophotrochozoa</taxon>
        <taxon>Mollusca</taxon>
        <taxon>Gastropoda</taxon>
        <taxon>Heterobranchia</taxon>
        <taxon>Euthyneura</taxon>
        <taxon>Panpulmonata</taxon>
        <taxon>Sacoglossa</taxon>
        <taxon>Placobranchoidea</taxon>
        <taxon>Plakobranchidae</taxon>
        <taxon>Elysia</taxon>
    </lineage>
</organism>
<keyword evidence="3" id="KW-1185">Reference proteome</keyword>
<comment type="caution">
    <text evidence="2">The sequence shown here is derived from an EMBL/GenBank/DDBJ whole genome shotgun (WGS) entry which is preliminary data.</text>
</comment>
<evidence type="ECO:0000313" key="3">
    <source>
        <dbReference type="Proteomes" id="UP001283361"/>
    </source>
</evidence>
<evidence type="ECO:0000313" key="2">
    <source>
        <dbReference type="EMBL" id="KAK3768679.1"/>
    </source>
</evidence>
<dbReference type="Proteomes" id="UP001283361">
    <property type="component" value="Unassembled WGS sequence"/>
</dbReference>
<protein>
    <submittedName>
        <fullName evidence="2">Uncharacterized protein</fullName>
    </submittedName>
</protein>